<dbReference type="GO" id="GO:0005829">
    <property type="term" value="C:cytosol"/>
    <property type="evidence" value="ECO:0007669"/>
    <property type="project" value="TreeGrafter"/>
</dbReference>
<evidence type="ECO:0000313" key="3">
    <source>
        <dbReference type="EMBL" id="MCC2165954.1"/>
    </source>
</evidence>
<evidence type="ECO:0000259" key="2">
    <source>
        <dbReference type="Pfam" id="PF00814"/>
    </source>
</evidence>
<dbReference type="AlphaFoldDB" id="A0AAE3AU36"/>
<dbReference type="PANTHER" id="PTHR11735:SF11">
    <property type="entry name" value="TRNA THREONYLCARBAMOYLADENOSINE BIOSYNTHESIS PROTEIN TSAB"/>
    <property type="match status" value="1"/>
</dbReference>
<sequence>MKILGIESSSLVASVAVVTDEVVTAEYTVNFKKTHSQTLLPMIDEVCRMIELDLSEIDAIAVSGGPGSFTGLRIGSATAKGLGLALKKPLIHVPTLDAMAYNLYGTSALICPMMDARRNQVYTGVYRFEQEFETVMEPCMMDTRELARELNKYGERVILLGDGVPVNAQILKENLEVPFSFAPAQCSRQRGASVAVLGAVYFTEGKTETAMEHKPDYLRKAQAERELEEAKRQGKVAELAAGHSVGDGSQREGKA</sequence>
<accession>A0AAE3AU36</accession>
<dbReference type="EC" id="2.3.1.234" evidence="3"/>
<feature type="domain" description="Gcp-like" evidence="2">
    <location>
        <begin position="32"/>
        <end position="225"/>
    </location>
</feature>
<evidence type="ECO:0000256" key="1">
    <source>
        <dbReference type="SAM" id="MobiDB-lite"/>
    </source>
</evidence>
<dbReference type="PANTHER" id="PTHR11735">
    <property type="entry name" value="TRNA N6-ADENOSINE THREONYLCARBAMOYLTRANSFERASE"/>
    <property type="match status" value="1"/>
</dbReference>
<dbReference type="InterPro" id="IPR022496">
    <property type="entry name" value="T6A_TsaB"/>
</dbReference>
<dbReference type="RefSeq" id="WP_308452138.1">
    <property type="nucleotide sequence ID" value="NZ_JAJEPU010000068.1"/>
</dbReference>
<dbReference type="InterPro" id="IPR043129">
    <property type="entry name" value="ATPase_NBD"/>
</dbReference>
<organism evidence="3 4">
    <name type="scientific">Brotaphodocola catenula</name>
    <dbReference type="NCBI Taxonomy" id="2885361"/>
    <lineage>
        <taxon>Bacteria</taxon>
        <taxon>Bacillati</taxon>
        <taxon>Bacillota</taxon>
        <taxon>Clostridia</taxon>
        <taxon>Lachnospirales</taxon>
        <taxon>Lachnospiraceae</taxon>
        <taxon>Brotaphodocola</taxon>
    </lineage>
</organism>
<dbReference type="EMBL" id="JAJEPU010000068">
    <property type="protein sequence ID" value="MCC2165954.1"/>
    <property type="molecule type" value="Genomic_DNA"/>
</dbReference>
<dbReference type="CDD" id="cd24032">
    <property type="entry name" value="ASKHA_NBD_TsaB"/>
    <property type="match status" value="1"/>
</dbReference>
<feature type="region of interest" description="Disordered" evidence="1">
    <location>
        <begin position="229"/>
        <end position="255"/>
    </location>
</feature>
<keyword evidence="4" id="KW-1185">Reference proteome</keyword>
<keyword evidence="3" id="KW-0012">Acyltransferase</keyword>
<protein>
    <submittedName>
        <fullName evidence="3">tRNA (Adenosine(37)-N6)-threonylcarbamoyltransferase complex dimerization subunit type 1 TsaB</fullName>
        <ecNumber evidence="3">2.3.1.234</ecNumber>
    </submittedName>
</protein>
<dbReference type="NCBIfam" id="TIGR03725">
    <property type="entry name" value="T6A_YeaZ"/>
    <property type="match status" value="1"/>
</dbReference>
<proteinExistence type="predicted"/>
<evidence type="ECO:0000313" key="4">
    <source>
        <dbReference type="Proteomes" id="UP001198962"/>
    </source>
</evidence>
<comment type="caution">
    <text evidence="3">The sequence shown here is derived from an EMBL/GenBank/DDBJ whole genome shotgun (WGS) entry which is preliminary data.</text>
</comment>
<dbReference type="GO" id="GO:0061711">
    <property type="term" value="F:tRNA N(6)-L-threonylcarbamoyladenine synthase activity"/>
    <property type="evidence" value="ECO:0007669"/>
    <property type="project" value="UniProtKB-EC"/>
</dbReference>
<dbReference type="Gene3D" id="3.30.420.40">
    <property type="match status" value="2"/>
</dbReference>
<dbReference type="GO" id="GO:0002949">
    <property type="term" value="P:tRNA threonylcarbamoyladenosine modification"/>
    <property type="evidence" value="ECO:0007669"/>
    <property type="project" value="InterPro"/>
</dbReference>
<dbReference type="Pfam" id="PF00814">
    <property type="entry name" value="TsaD"/>
    <property type="match status" value="1"/>
</dbReference>
<keyword evidence="3" id="KW-0808">Transferase</keyword>
<gene>
    <name evidence="3" type="primary">tsaB</name>
    <name evidence="3" type="ORF">LKD32_13955</name>
</gene>
<dbReference type="Proteomes" id="UP001198962">
    <property type="component" value="Unassembled WGS sequence"/>
</dbReference>
<dbReference type="InterPro" id="IPR000905">
    <property type="entry name" value="Gcp-like_dom"/>
</dbReference>
<dbReference type="SUPFAM" id="SSF53067">
    <property type="entry name" value="Actin-like ATPase domain"/>
    <property type="match status" value="2"/>
</dbReference>
<name>A0AAE3AU36_9FIRM</name>
<reference evidence="3" key="1">
    <citation type="submission" date="2021-10" db="EMBL/GenBank/DDBJ databases">
        <title>Anaerobic single-cell dispensing facilitates the cultivation of human gut bacteria.</title>
        <authorList>
            <person name="Afrizal A."/>
        </authorList>
    </citation>
    <scope>NUCLEOTIDE SEQUENCE</scope>
    <source>
        <strain evidence="3">CLA-AA-H274</strain>
    </source>
</reference>